<evidence type="ECO:0000259" key="2">
    <source>
        <dbReference type="Pfam" id="PF13439"/>
    </source>
</evidence>
<gene>
    <name evidence="3" type="ORF">PQU98_09990</name>
</gene>
<keyword evidence="4" id="KW-1185">Reference proteome</keyword>
<sequence length="390" mass="43127">MKVALVHYWLVGMRGGERVLEALCELYPNADIFTLVADPAKLSPTILRHKIYTSFLQKFGGVKHYKAMLPLMPFAVESFDVTGYDLVISSEAGPAKAIVTRPDAVHICYCHSPMRYIWDLYDQYRSTMGFWGRMMMSVAAPFLRAWDVTTASRVDHFIANSNYVAKRIEKFYRREATVVNPPVDTSRFVPLASNADGPGDYYLCAGQITPYKKVCLAVETFTRSGKPLVVIGAGADKKLKAEAGPNVRFLDSVDDKTMAHHFANCRALVFPGVEDFGIIPLEVMASGRPVIAFAKGGALETVVDGKTGILFHEQTPESLQAAVDDMEIRHASFDPAVLSAHAAGFAKPIFMERLRRHIEACLRAENEGHRGIVAELRTGPVVVEKQAMRG</sequence>
<dbReference type="EMBL" id="JAQQKV010000002">
    <property type="protein sequence ID" value="MDC7676461.1"/>
    <property type="molecule type" value="Genomic_DNA"/>
</dbReference>
<dbReference type="PANTHER" id="PTHR45947:SF3">
    <property type="entry name" value="SULFOQUINOVOSYL TRANSFERASE SQD2"/>
    <property type="match status" value="1"/>
</dbReference>
<dbReference type="GO" id="GO:0016757">
    <property type="term" value="F:glycosyltransferase activity"/>
    <property type="evidence" value="ECO:0007669"/>
    <property type="project" value="UniProtKB-KW"/>
</dbReference>
<comment type="caution">
    <text evidence="3">The sequence shown here is derived from an EMBL/GenBank/DDBJ whole genome shotgun (WGS) entry which is preliminary data.</text>
</comment>
<dbReference type="EC" id="2.4.-.-" evidence="3"/>
<dbReference type="Gene3D" id="3.40.50.2000">
    <property type="entry name" value="Glycogen Phosphorylase B"/>
    <property type="match status" value="2"/>
</dbReference>
<protein>
    <submittedName>
        <fullName evidence="3">Glycosyltransferase</fullName>
        <ecNumber evidence="3">2.4.-.-</ecNumber>
    </submittedName>
</protein>
<keyword evidence="3" id="KW-0328">Glycosyltransferase</keyword>
<evidence type="ECO:0000259" key="1">
    <source>
        <dbReference type="Pfam" id="PF00534"/>
    </source>
</evidence>
<evidence type="ECO:0000313" key="4">
    <source>
        <dbReference type="Proteomes" id="UP001218579"/>
    </source>
</evidence>
<organism evidence="3 4">
    <name type="scientific">Asticcacaulis machinosus</name>
    <dbReference type="NCBI Taxonomy" id="2984211"/>
    <lineage>
        <taxon>Bacteria</taxon>
        <taxon>Pseudomonadati</taxon>
        <taxon>Pseudomonadota</taxon>
        <taxon>Alphaproteobacteria</taxon>
        <taxon>Caulobacterales</taxon>
        <taxon>Caulobacteraceae</taxon>
        <taxon>Asticcacaulis</taxon>
    </lineage>
</organism>
<dbReference type="SUPFAM" id="SSF53756">
    <property type="entry name" value="UDP-Glycosyltransferase/glycogen phosphorylase"/>
    <property type="match status" value="1"/>
</dbReference>
<name>A0ABT5HJN7_9CAUL</name>
<dbReference type="RefSeq" id="WP_272744798.1">
    <property type="nucleotide sequence ID" value="NZ_JAQQKV010000002.1"/>
</dbReference>
<dbReference type="Proteomes" id="UP001218579">
    <property type="component" value="Unassembled WGS sequence"/>
</dbReference>
<dbReference type="Pfam" id="PF00534">
    <property type="entry name" value="Glycos_transf_1"/>
    <property type="match status" value="1"/>
</dbReference>
<keyword evidence="3" id="KW-0808">Transferase</keyword>
<dbReference type="InterPro" id="IPR050194">
    <property type="entry name" value="Glycosyltransferase_grp1"/>
</dbReference>
<dbReference type="PANTHER" id="PTHR45947">
    <property type="entry name" value="SULFOQUINOVOSYL TRANSFERASE SQD2"/>
    <property type="match status" value="1"/>
</dbReference>
<proteinExistence type="predicted"/>
<evidence type="ECO:0000313" key="3">
    <source>
        <dbReference type="EMBL" id="MDC7676461.1"/>
    </source>
</evidence>
<reference evidence="3 4" key="1">
    <citation type="submission" date="2023-01" db="EMBL/GenBank/DDBJ databases">
        <title>Novel species of the genus Asticcacaulis isolated from rivers.</title>
        <authorList>
            <person name="Lu H."/>
        </authorList>
    </citation>
    <scope>NUCLEOTIDE SEQUENCE [LARGE SCALE GENOMIC DNA]</scope>
    <source>
        <strain evidence="3 4">LKC15W</strain>
    </source>
</reference>
<dbReference type="InterPro" id="IPR028098">
    <property type="entry name" value="Glyco_trans_4-like_N"/>
</dbReference>
<feature type="domain" description="Glycosyl transferase family 1" evidence="1">
    <location>
        <begin position="197"/>
        <end position="326"/>
    </location>
</feature>
<dbReference type="InterPro" id="IPR001296">
    <property type="entry name" value="Glyco_trans_1"/>
</dbReference>
<dbReference type="Pfam" id="PF13439">
    <property type="entry name" value="Glyco_transf_4"/>
    <property type="match status" value="1"/>
</dbReference>
<feature type="domain" description="Glycosyltransferase subfamily 4-like N-terminal" evidence="2">
    <location>
        <begin position="15"/>
        <end position="187"/>
    </location>
</feature>
<accession>A0ABT5HJN7</accession>